<dbReference type="Pfam" id="PF01261">
    <property type="entry name" value="AP_endonuc_2"/>
    <property type="match status" value="1"/>
</dbReference>
<evidence type="ECO:0000256" key="1">
    <source>
        <dbReference type="ARBA" id="ARBA00023277"/>
    </source>
</evidence>
<dbReference type="EMBL" id="DMNG01000105">
    <property type="protein sequence ID" value="HAN24131.1"/>
    <property type="molecule type" value="Genomic_DNA"/>
</dbReference>
<dbReference type="GO" id="GO:0050114">
    <property type="term" value="F:myo-inosose-2 dehydratase activity"/>
    <property type="evidence" value="ECO:0007669"/>
    <property type="project" value="UniProtKB-EC"/>
</dbReference>
<sequence length="309" mass="34374">MSTPDNDVAAPRVGIAPDSWGVWNAVDDRQPPPEQYLREVQEAGYHWTELGPYGYLGTEASALADDFAAHDLALSAGTVFTHLHRSPEEVENAWRDVTEVARLVTALGGEHVITIPGLWERDANDDVVGARTFTADEWGTFTAGHDEIGKRLWEEFGLRQQFHSHAESPIGSYLEVVRLVENTDPRYTNLCLDTGHLAYYWGDSVRLIRAFPDRIGYLHLKQVEPDLLAHVLKNEISFVEAVTRGVMVEPPHGVPDYGPVLHEAALAHPGVFAIIEQDMYPVGDFAAPLQIARRTREYITGCGGPARFR</sequence>
<dbReference type="SUPFAM" id="SSF51658">
    <property type="entry name" value="Xylose isomerase-like"/>
    <property type="match status" value="1"/>
</dbReference>
<keyword evidence="5" id="KW-1185">Reference proteome</keyword>
<gene>
    <name evidence="4" type="primary">iolE_2</name>
    <name evidence="3" type="ORF">DCP95_06100</name>
    <name evidence="4" type="ORF">RR49_01893</name>
</gene>
<reference evidence="3 6" key="2">
    <citation type="journal article" date="2018" name="Nat. Biotechnol.">
        <title>A standardized bacterial taxonomy based on genome phylogeny substantially revises the tree of life.</title>
        <authorList>
            <person name="Parks D.H."/>
            <person name="Chuvochina M."/>
            <person name="Waite D.W."/>
            <person name="Rinke C."/>
            <person name="Skarshewski A."/>
            <person name="Chaumeil P.A."/>
            <person name="Hugenholtz P."/>
        </authorList>
    </citation>
    <scope>NUCLEOTIDE SEQUENCE [LARGE SCALE GENOMIC DNA]</scope>
    <source>
        <strain evidence="3">UBA9152</strain>
    </source>
</reference>
<protein>
    <submittedName>
        <fullName evidence="3">2-keto-myo-inositol dehydratase</fullName>
    </submittedName>
    <submittedName>
        <fullName evidence="4">Inosose dehydratase</fullName>
        <ecNumber evidence="4">4.2.1.44</ecNumber>
    </submittedName>
</protein>
<reference evidence="4 5" key="1">
    <citation type="submission" date="2015-02" db="EMBL/GenBank/DDBJ databases">
        <title>Draft genome sequences of ten Microbacterium spp. with emphasis on heavy metal contaminated environments.</title>
        <authorList>
            <person name="Corretto E."/>
        </authorList>
    </citation>
    <scope>NUCLEOTIDE SEQUENCE [LARGE SCALE GENOMIC DNA]</scope>
    <source>
        <strain evidence="4 5">DSM 18659</strain>
    </source>
</reference>
<dbReference type="EC" id="4.2.1.44" evidence="4"/>
<organism evidence="4 5">
    <name type="scientific">Microbacterium ginsengisoli</name>
    <dbReference type="NCBI Taxonomy" id="400772"/>
    <lineage>
        <taxon>Bacteria</taxon>
        <taxon>Bacillati</taxon>
        <taxon>Actinomycetota</taxon>
        <taxon>Actinomycetes</taxon>
        <taxon>Micrococcales</taxon>
        <taxon>Microbacteriaceae</taxon>
        <taxon>Microbacterium</taxon>
    </lineage>
</organism>
<dbReference type="Proteomes" id="UP000033451">
    <property type="component" value="Unassembled WGS sequence"/>
</dbReference>
<dbReference type="OrthoDB" id="104997at2"/>
<dbReference type="RefSeq" id="WP_045247801.1">
    <property type="nucleotide sequence ID" value="NZ_DAIQHQ010000001.1"/>
</dbReference>
<dbReference type="STRING" id="400772.RR49_01893"/>
<keyword evidence="1" id="KW-0119">Carbohydrate metabolism</keyword>
<dbReference type="InterPro" id="IPR036237">
    <property type="entry name" value="Xyl_isomerase-like_sf"/>
</dbReference>
<accession>A0A0F0LSW8</accession>
<name>A0A0F0LSW8_9MICO</name>
<dbReference type="InterPro" id="IPR050312">
    <property type="entry name" value="IolE/XylAMocC-like"/>
</dbReference>
<evidence type="ECO:0000259" key="2">
    <source>
        <dbReference type="Pfam" id="PF01261"/>
    </source>
</evidence>
<dbReference type="PATRIC" id="fig|400772.4.peg.1909"/>
<dbReference type="AlphaFoldDB" id="A0A0F0LSW8"/>
<evidence type="ECO:0000313" key="3">
    <source>
        <dbReference type="EMBL" id="HAN24131.1"/>
    </source>
</evidence>
<dbReference type="PANTHER" id="PTHR12110">
    <property type="entry name" value="HYDROXYPYRUVATE ISOMERASE"/>
    <property type="match status" value="1"/>
</dbReference>
<dbReference type="EMBL" id="JYIY01000075">
    <property type="protein sequence ID" value="KJL36213.1"/>
    <property type="molecule type" value="Genomic_DNA"/>
</dbReference>
<dbReference type="InterPro" id="IPR013022">
    <property type="entry name" value="Xyl_isomerase-like_TIM-brl"/>
</dbReference>
<dbReference type="Proteomes" id="UP000257479">
    <property type="component" value="Unassembled WGS sequence"/>
</dbReference>
<comment type="caution">
    <text evidence="4">The sequence shown here is derived from an EMBL/GenBank/DDBJ whole genome shotgun (WGS) entry which is preliminary data.</text>
</comment>
<dbReference type="PANTHER" id="PTHR12110:SF41">
    <property type="entry name" value="INOSOSE DEHYDRATASE"/>
    <property type="match status" value="1"/>
</dbReference>
<proteinExistence type="predicted"/>
<evidence type="ECO:0000313" key="6">
    <source>
        <dbReference type="Proteomes" id="UP000257479"/>
    </source>
</evidence>
<keyword evidence="4" id="KW-0456">Lyase</keyword>
<feature type="domain" description="Xylose isomerase-like TIM barrel" evidence="2">
    <location>
        <begin position="37"/>
        <end position="278"/>
    </location>
</feature>
<evidence type="ECO:0000313" key="4">
    <source>
        <dbReference type="EMBL" id="KJL36213.1"/>
    </source>
</evidence>
<dbReference type="Gene3D" id="3.20.20.150">
    <property type="entry name" value="Divalent-metal-dependent TIM barrel enzymes"/>
    <property type="match status" value="1"/>
</dbReference>
<evidence type="ECO:0000313" key="5">
    <source>
        <dbReference type="Proteomes" id="UP000033451"/>
    </source>
</evidence>